<protein>
    <submittedName>
        <fullName evidence="3">Uncharacterized protein LOC117567685</fullName>
    </submittedName>
</protein>
<accession>A0A6P8WYM1</accession>
<dbReference type="OrthoDB" id="7856623at2759"/>
<organism evidence="2 3">
    <name type="scientific">Drosophila albomicans</name>
    <name type="common">Fruit fly</name>
    <dbReference type="NCBI Taxonomy" id="7291"/>
    <lineage>
        <taxon>Eukaryota</taxon>
        <taxon>Metazoa</taxon>
        <taxon>Ecdysozoa</taxon>
        <taxon>Arthropoda</taxon>
        <taxon>Hexapoda</taxon>
        <taxon>Insecta</taxon>
        <taxon>Pterygota</taxon>
        <taxon>Neoptera</taxon>
        <taxon>Endopterygota</taxon>
        <taxon>Diptera</taxon>
        <taxon>Brachycera</taxon>
        <taxon>Muscomorpha</taxon>
        <taxon>Ephydroidea</taxon>
        <taxon>Drosophilidae</taxon>
        <taxon>Drosophila</taxon>
    </lineage>
</organism>
<dbReference type="AlphaFoldDB" id="A0A6P8WYM1"/>
<gene>
    <name evidence="3" type="primary">LOC117567685</name>
</gene>
<reference evidence="3" key="1">
    <citation type="submission" date="2025-08" db="UniProtKB">
        <authorList>
            <consortium name="RefSeq"/>
        </authorList>
    </citation>
    <scope>IDENTIFICATION</scope>
    <source>
        <strain evidence="3">15112-1751.03</strain>
        <tissue evidence="3">Whole Adult</tissue>
    </source>
</reference>
<evidence type="ECO:0000256" key="1">
    <source>
        <dbReference type="SAM" id="MobiDB-lite"/>
    </source>
</evidence>
<sequence>MYKRFRKSKEQIIIAENSSSDEEKNVDEVSQIIVRRRPANNQKYVPICRSKTERLDDSRISDASTDSEQEQENKRCLLNSNRCRDNSKALHLTPINKFQPLSVAISGKKMSPASLSSSPTLSNLKKCSPKTPPAVVISVKNMSPTSSSLSTTLCNFTKCSPATPPTAWHSLRRTLATLKRERSVLQTSILDASYVDSTPSPSLESNLSTLIAKQPMLHNAKVYSAQKKHRCVKGGYLQEYKRLIQKQRMDRRSLQHNQRLGISPGQRVQVVGINESFGVHMARVQEIEDDSNNFNVIVDRQMAARIVVGSNLELYFDPKAEAPLQMSNKQLVYIEPNKLVLL</sequence>
<dbReference type="GeneID" id="117567685"/>
<feature type="region of interest" description="Disordered" evidence="1">
    <location>
        <begin position="55"/>
        <end position="74"/>
    </location>
</feature>
<proteinExistence type="predicted"/>
<keyword evidence="2" id="KW-1185">Reference proteome</keyword>
<dbReference type="Proteomes" id="UP000515160">
    <property type="component" value="Chromosome 3"/>
</dbReference>
<evidence type="ECO:0000313" key="3">
    <source>
        <dbReference type="RefSeq" id="XP_034103700.1"/>
    </source>
</evidence>
<evidence type="ECO:0000313" key="2">
    <source>
        <dbReference type="Proteomes" id="UP000515160"/>
    </source>
</evidence>
<dbReference type="RefSeq" id="XP_034103700.1">
    <property type="nucleotide sequence ID" value="XM_034247809.2"/>
</dbReference>
<name>A0A6P8WYM1_DROAB</name>